<reference evidence="1" key="1">
    <citation type="submission" date="2019-08" db="EMBL/GenBank/DDBJ databases">
        <authorList>
            <person name="Kucharzyk K."/>
            <person name="Murdoch R.W."/>
            <person name="Higgins S."/>
            <person name="Loffler F."/>
        </authorList>
    </citation>
    <scope>NUCLEOTIDE SEQUENCE</scope>
</reference>
<dbReference type="AlphaFoldDB" id="A0A645A2L3"/>
<name>A0A645A2L3_9ZZZZ</name>
<evidence type="ECO:0000313" key="1">
    <source>
        <dbReference type="EMBL" id="MPM47425.1"/>
    </source>
</evidence>
<organism evidence="1">
    <name type="scientific">bioreactor metagenome</name>
    <dbReference type="NCBI Taxonomy" id="1076179"/>
    <lineage>
        <taxon>unclassified sequences</taxon>
        <taxon>metagenomes</taxon>
        <taxon>ecological metagenomes</taxon>
    </lineage>
</organism>
<dbReference type="EMBL" id="VSSQ01011672">
    <property type="protein sequence ID" value="MPM47425.1"/>
    <property type="molecule type" value="Genomic_DNA"/>
</dbReference>
<gene>
    <name evidence="1" type="ORF">SDC9_94135</name>
</gene>
<accession>A0A645A2L3</accession>
<protein>
    <submittedName>
        <fullName evidence="1">Uncharacterized protein</fullName>
    </submittedName>
</protein>
<sequence>MSGRAVIHNRARDRVGVTGPLGVERRVRGDGVGSEIPSGCACEILIPADEGIAFTGGRCRWCQSRTVYDTAFGGVGAAALEVVGVSHRIRADNGGPKGCQRYIVCDDNVRTWCVAGHPVRPAGKGVFGFGKGAHIALHCDEGARFIGGGVCRNTS</sequence>
<comment type="caution">
    <text evidence="1">The sequence shown here is derived from an EMBL/GenBank/DDBJ whole genome shotgun (WGS) entry which is preliminary data.</text>
</comment>
<proteinExistence type="predicted"/>